<dbReference type="EMBL" id="GBXM01082568">
    <property type="protein sequence ID" value="JAH26009.1"/>
    <property type="molecule type" value="Transcribed_RNA"/>
</dbReference>
<accession>A0A0E9RA87</accession>
<evidence type="ECO:0000313" key="1">
    <source>
        <dbReference type="EMBL" id="JAH26009.1"/>
    </source>
</evidence>
<reference evidence="1" key="2">
    <citation type="journal article" date="2015" name="Fish Shellfish Immunol.">
        <title>Early steps in the European eel (Anguilla anguilla)-Vibrio vulnificus interaction in the gills: Role of the RtxA13 toxin.</title>
        <authorList>
            <person name="Callol A."/>
            <person name="Pajuelo D."/>
            <person name="Ebbesson L."/>
            <person name="Teles M."/>
            <person name="MacKenzie S."/>
            <person name="Amaro C."/>
        </authorList>
    </citation>
    <scope>NUCLEOTIDE SEQUENCE</scope>
</reference>
<name>A0A0E9RA87_ANGAN</name>
<sequence>MSNQLIQKTDNILHGFEKSAYGYFVCGSCVGGLRQELLGCGLLLPD</sequence>
<proteinExistence type="predicted"/>
<protein>
    <submittedName>
        <fullName evidence="1">Uncharacterized protein</fullName>
    </submittedName>
</protein>
<organism evidence="1">
    <name type="scientific">Anguilla anguilla</name>
    <name type="common">European freshwater eel</name>
    <name type="synonym">Muraena anguilla</name>
    <dbReference type="NCBI Taxonomy" id="7936"/>
    <lineage>
        <taxon>Eukaryota</taxon>
        <taxon>Metazoa</taxon>
        <taxon>Chordata</taxon>
        <taxon>Craniata</taxon>
        <taxon>Vertebrata</taxon>
        <taxon>Euteleostomi</taxon>
        <taxon>Actinopterygii</taxon>
        <taxon>Neopterygii</taxon>
        <taxon>Teleostei</taxon>
        <taxon>Anguilliformes</taxon>
        <taxon>Anguillidae</taxon>
        <taxon>Anguilla</taxon>
    </lineage>
</organism>
<reference evidence="1" key="1">
    <citation type="submission" date="2014-11" db="EMBL/GenBank/DDBJ databases">
        <authorList>
            <person name="Amaro Gonzalez C."/>
        </authorList>
    </citation>
    <scope>NUCLEOTIDE SEQUENCE</scope>
</reference>
<dbReference type="AlphaFoldDB" id="A0A0E9RA87"/>